<feature type="region of interest" description="Disordered" evidence="1">
    <location>
        <begin position="69"/>
        <end position="96"/>
    </location>
</feature>
<name>A0A7U2QWH6_ASPFN</name>
<sequence>MASSFIWWRSSSVSFQACSSLNTRNYIPGYSWEIGVITMPLRPKMLCTLSRFWMAMYLSRLSSCSPLQTTTSGVHEESGRHIRPLPSSGRHNNVLAGSAGIKLQAARAE</sequence>
<protein>
    <submittedName>
        <fullName evidence="2">Uncharacterized protein</fullName>
    </submittedName>
</protein>
<evidence type="ECO:0000256" key="1">
    <source>
        <dbReference type="SAM" id="MobiDB-lite"/>
    </source>
</evidence>
<proteinExistence type="predicted"/>
<dbReference type="VEuPathDB" id="FungiDB:F9C07_2281525"/>
<keyword evidence="3" id="KW-1185">Reference proteome</keyword>
<evidence type="ECO:0000313" key="3">
    <source>
        <dbReference type="Proteomes" id="UP000596276"/>
    </source>
</evidence>
<dbReference type="EMBL" id="CP044620">
    <property type="protein sequence ID" value="QRD85390.1"/>
    <property type="molecule type" value="Genomic_DNA"/>
</dbReference>
<gene>
    <name evidence="2" type="ORF">F9C07_2281525</name>
</gene>
<organism evidence="2 3">
    <name type="scientific">Aspergillus flavus (strain ATCC 200026 / FGSC A1120 / IAM 13836 / NRRL 3357 / JCM 12722 / SRRC 167)</name>
    <dbReference type="NCBI Taxonomy" id="332952"/>
    <lineage>
        <taxon>Eukaryota</taxon>
        <taxon>Fungi</taxon>
        <taxon>Dikarya</taxon>
        <taxon>Ascomycota</taxon>
        <taxon>Pezizomycotina</taxon>
        <taxon>Eurotiomycetes</taxon>
        <taxon>Eurotiomycetidae</taxon>
        <taxon>Eurotiales</taxon>
        <taxon>Aspergillaceae</taxon>
        <taxon>Aspergillus</taxon>
        <taxon>Aspergillus subgen. Circumdati</taxon>
    </lineage>
</organism>
<reference evidence="3" key="1">
    <citation type="journal article" date="2021" name="G3 (Bethesda)">
        <title>Chromosome assembled and annotated genome sequence of Aspergillus flavus NRRL 3357.</title>
        <authorList>
            <person name="Skerker J.M."/>
            <person name="Pianalto K.M."/>
            <person name="Mondo S.J."/>
            <person name="Yang K."/>
            <person name="Arkin A.P."/>
            <person name="Keller N.P."/>
            <person name="Grigoriev I.V."/>
            <person name="Louise Glass N.L."/>
        </authorList>
    </citation>
    <scope>NUCLEOTIDE SEQUENCE [LARGE SCALE GENOMIC DNA]</scope>
    <source>
        <strain evidence="3">ATCC 200026 / FGSC A1120 / IAM 13836 / NRRL 3357 / JCM 12722 / SRRC 167</strain>
    </source>
</reference>
<dbReference type="Proteomes" id="UP000596276">
    <property type="component" value="Chromosome 3"/>
</dbReference>
<accession>A0A7U2QWH6</accession>
<dbReference type="AlphaFoldDB" id="A0A7U2QWH6"/>
<evidence type="ECO:0000313" key="2">
    <source>
        <dbReference type="EMBL" id="QRD85390.1"/>
    </source>
</evidence>